<dbReference type="STRING" id="400682.A0A1X7VQX3"/>
<dbReference type="InterPro" id="IPR052428">
    <property type="entry name" value="Autophagy_HostDef_Reg"/>
</dbReference>
<gene>
    <name evidence="4" type="primary">100637446</name>
</gene>
<evidence type="ECO:0000256" key="2">
    <source>
        <dbReference type="SAM" id="MobiDB-lite"/>
    </source>
</evidence>
<dbReference type="EnsemblMetazoa" id="Aqu2.1.42299_001">
    <property type="protein sequence ID" value="Aqu2.1.42299_001"/>
    <property type="gene ID" value="Aqu2.1.42299"/>
</dbReference>
<reference evidence="5" key="1">
    <citation type="journal article" date="2010" name="Nature">
        <title>The Amphimedon queenslandica genome and the evolution of animal complexity.</title>
        <authorList>
            <person name="Srivastava M."/>
            <person name="Simakov O."/>
            <person name="Chapman J."/>
            <person name="Fahey B."/>
            <person name="Gauthier M.E."/>
            <person name="Mitros T."/>
            <person name="Richards G.S."/>
            <person name="Conaco C."/>
            <person name="Dacre M."/>
            <person name="Hellsten U."/>
            <person name="Larroux C."/>
            <person name="Putnam N.H."/>
            <person name="Stanke M."/>
            <person name="Adamska M."/>
            <person name="Darling A."/>
            <person name="Degnan S.M."/>
            <person name="Oakley T.H."/>
            <person name="Plachetzki D.C."/>
            <person name="Zhai Y."/>
            <person name="Adamski M."/>
            <person name="Calcino A."/>
            <person name="Cummins S.F."/>
            <person name="Goodstein D.M."/>
            <person name="Harris C."/>
            <person name="Jackson D.J."/>
            <person name="Leys S.P."/>
            <person name="Shu S."/>
            <person name="Woodcroft B.J."/>
            <person name="Vervoort M."/>
            <person name="Kosik K.S."/>
            <person name="Manning G."/>
            <person name="Degnan B.M."/>
            <person name="Rokhsar D.S."/>
        </authorList>
    </citation>
    <scope>NUCLEOTIDE SEQUENCE [LARGE SCALE GENOMIC DNA]</scope>
</reference>
<feature type="compositionally biased region" description="Low complexity" evidence="2">
    <location>
        <begin position="91"/>
        <end position="100"/>
    </location>
</feature>
<dbReference type="EnsemblMetazoa" id="XM_003383219.3">
    <property type="protein sequence ID" value="XP_003383267.1"/>
    <property type="gene ID" value="LOC100637446"/>
</dbReference>
<dbReference type="InterPro" id="IPR048569">
    <property type="entry name" value="RUBC_PIKBD"/>
</dbReference>
<dbReference type="InterPro" id="IPR025258">
    <property type="entry name" value="RH_dom"/>
</dbReference>
<sequence length="814" mass="90148">MAAKPSALPPPPPQFGRLERASVSLSSADHSSGSNHQLPTSSSSYSSPPPNGSSAAKETLLQVQRESSNGVTLRKPKANQRDKTLRQKGILLSSHSGPRSLSPPPPPNVHPPLNTECYHPLPPPPLLPSPTHSSTNPTASSRPSNHSPTLTSRTTGDDGVLNVFQVMQLSAAASLPEAVGSPDSGYDDLATAALVCNRSDSIGSTSSSSSRRTGPNSGVPSSLFSVRDSELELVKEEDGSDEDDEETKRKERGTSNTSSEQSDTLPSPSFPRLSLEESNNFYAPDDETVIQTVQRPGIKRSYSTDMKRMASTVRPGGRAESYSSNANNRVVVNKPAGAERGRSQSLFTREGSSISGSSGSSNGFFESMKDTFQLQDELSKENYHFVLSEALISVIEEYKSLLREQAYDEHLALVASPDRDSVDLASAPSTPSHPNPPPSPFPYRTTSFPYLSRTDTPTSPTVPSSPTPPSPVPSRDVSLLRLVDSQMMTNTAESTAHGLLQYISRVLGGASSVEFRVPEQIVQLPSDFIASIKREEQLHHSVANSTTIRGEMDWAPPRKTIIHTMYSPPKDVSIALKDQNYRCAGCGVKIDISHTKLLRFCYYIGKYFCTTCHQNSLSYIPAYIMSKWNFKKYPVSNFARDTLAEFEKEPHFNLDISRLYYRIYELKKVKDLREQISFMRRYIFSCRETANLCERFTQFGHLVGSDVHIYSMEDFVNVKSGQLSKQLKFLATETEKHIKSCPLCKGKGFVCEYCQNEEDILYPFELKRVSSCPACSCCFHKDCCSQSRECPRCKRIRERQQSRLKTMMIADRDD</sequence>
<dbReference type="PANTHER" id="PTHR45971:SF1">
    <property type="entry name" value="RUBICON, ISOFORM A"/>
    <property type="match status" value="1"/>
</dbReference>
<dbReference type="Pfam" id="PF13901">
    <property type="entry name" value="RH_dom"/>
    <property type="match status" value="1"/>
</dbReference>
<dbReference type="GO" id="GO:1901981">
    <property type="term" value="F:phosphatidylinositol phosphate binding"/>
    <property type="evidence" value="ECO:0007669"/>
    <property type="project" value="TreeGrafter"/>
</dbReference>
<dbReference type="AlphaFoldDB" id="A0A1X7VQX3"/>
<feature type="compositionally biased region" description="Low complexity" evidence="2">
    <location>
        <begin position="22"/>
        <end position="46"/>
    </location>
</feature>
<dbReference type="CDD" id="cd16448">
    <property type="entry name" value="RING-H2"/>
    <property type="match status" value="1"/>
</dbReference>
<accession>A0A1X7VQX3</accession>
<organism evidence="4">
    <name type="scientific">Amphimedon queenslandica</name>
    <name type="common">Sponge</name>
    <dbReference type="NCBI Taxonomy" id="400682"/>
    <lineage>
        <taxon>Eukaryota</taxon>
        <taxon>Metazoa</taxon>
        <taxon>Porifera</taxon>
        <taxon>Demospongiae</taxon>
        <taxon>Heteroscleromorpha</taxon>
        <taxon>Haplosclerida</taxon>
        <taxon>Niphatidae</taxon>
        <taxon>Amphimedon</taxon>
    </lineage>
</organism>
<feature type="compositionally biased region" description="Pro residues" evidence="2">
    <location>
        <begin position="463"/>
        <end position="472"/>
    </location>
</feature>
<dbReference type="InParanoid" id="A0A1X7VQX3"/>
<dbReference type="PANTHER" id="PTHR45971">
    <property type="entry name" value="PHOX (PX) DOMAIN-CONTAINING PROTEIN"/>
    <property type="match status" value="1"/>
</dbReference>
<keyword evidence="5" id="KW-1185">Reference proteome</keyword>
<evidence type="ECO:0000313" key="5">
    <source>
        <dbReference type="Proteomes" id="UP000007879"/>
    </source>
</evidence>
<dbReference type="Pfam" id="PF21054">
    <property type="entry name" value="RUBC_PIKBD"/>
    <property type="match status" value="1"/>
</dbReference>
<dbReference type="GO" id="GO:0006914">
    <property type="term" value="P:autophagy"/>
    <property type="evidence" value="ECO:0007669"/>
    <property type="project" value="UniProtKB-KW"/>
</dbReference>
<keyword evidence="1" id="KW-0072">Autophagy</keyword>
<feature type="region of interest" description="Disordered" evidence="2">
    <location>
        <begin position="199"/>
        <end position="291"/>
    </location>
</feature>
<feature type="region of interest" description="Disordered" evidence="2">
    <location>
        <begin position="421"/>
        <end position="475"/>
    </location>
</feature>
<feature type="compositionally biased region" description="Polar residues" evidence="2">
    <location>
        <begin position="142"/>
        <end position="154"/>
    </location>
</feature>
<feature type="compositionally biased region" description="Polar residues" evidence="2">
    <location>
        <begin position="61"/>
        <end position="71"/>
    </location>
</feature>
<evidence type="ECO:0000259" key="3">
    <source>
        <dbReference type="SMART" id="SM01175"/>
    </source>
</evidence>
<feature type="compositionally biased region" description="Low complexity" evidence="2">
    <location>
        <begin position="199"/>
        <end position="218"/>
    </location>
</feature>
<dbReference type="SMART" id="SM01175">
    <property type="entry name" value="DUF4206"/>
    <property type="match status" value="1"/>
</dbReference>
<dbReference type="eggNOG" id="KOG1829">
    <property type="taxonomic scope" value="Eukaryota"/>
</dbReference>
<dbReference type="OMA" id="TANLCER"/>
<reference evidence="4" key="2">
    <citation type="submission" date="2017-05" db="UniProtKB">
        <authorList>
            <consortium name="EnsemblMetazoa"/>
        </authorList>
    </citation>
    <scope>IDENTIFICATION</scope>
</reference>
<dbReference type="Proteomes" id="UP000007879">
    <property type="component" value="Unassembled WGS sequence"/>
</dbReference>
<feature type="region of interest" description="Disordered" evidence="2">
    <location>
        <begin position="336"/>
        <end position="362"/>
    </location>
</feature>
<protein>
    <recommendedName>
        <fullName evidence="3">Rubicon Homology domain-containing protein</fullName>
    </recommendedName>
</protein>
<evidence type="ECO:0000313" key="4">
    <source>
        <dbReference type="EnsemblMetazoa" id="Aqu2.1.42299_001"/>
    </source>
</evidence>
<feature type="compositionally biased region" description="Basic and acidic residues" evidence="2">
    <location>
        <begin position="227"/>
        <end position="237"/>
    </location>
</feature>
<feature type="compositionally biased region" description="Polar residues" evidence="2">
    <location>
        <begin position="254"/>
        <end position="267"/>
    </location>
</feature>
<feature type="region of interest" description="Disordered" evidence="2">
    <location>
        <begin position="1"/>
        <end position="157"/>
    </location>
</feature>
<proteinExistence type="predicted"/>
<dbReference type="KEGG" id="aqu:100637446"/>
<feature type="compositionally biased region" description="Pro residues" evidence="2">
    <location>
        <begin position="101"/>
        <end position="110"/>
    </location>
</feature>
<feature type="compositionally biased region" description="Low complexity" evidence="2">
    <location>
        <begin position="129"/>
        <end position="141"/>
    </location>
</feature>
<feature type="domain" description="Rubicon Homology" evidence="3">
    <location>
        <begin position="599"/>
        <end position="800"/>
    </location>
</feature>
<evidence type="ECO:0000256" key="1">
    <source>
        <dbReference type="ARBA" id="ARBA00023006"/>
    </source>
</evidence>
<feature type="compositionally biased region" description="Low complexity" evidence="2">
    <location>
        <begin position="442"/>
        <end position="462"/>
    </location>
</feature>
<feature type="compositionally biased region" description="Low complexity" evidence="2">
    <location>
        <begin position="351"/>
        <end position="362"/>
    </location>
</feature>
<dbReference type="OrthoDB" id="10067503at2759"/>
<feature type="compositionally biased region" description="Pro residues" evidence="2">
    <location>
        <begin position="431"/>
        <end position="441"/>
    </location>
</feature>
<name>A0A1X7VQX3_AMPQE</name>